<evidence type="ECO:0000313" key="2">
    <source>
        <dbReference type="EMBL" id="MDI1490205.1"/>
    </source>
</evidence>
<feature type="compositionally biased region" description="Polar residues" evidence="1">
    <location>
        <begin position="293"/>
        <end position="318"/>
    </location>
</feature>
<feature type="compositionally biased region" description="Pro residues" evidence="1">
    <location>
        <begin position="381"/>
        <end position="390"/>
    </location>
</feature>
<reference evidence="2" key="1">
    <citation type="journal article" date="2023" name="Genome Biol. Evol.">
        <title>First Whole Genome Sequence and Flow Cytometry Genome Size Data for the Lichen-Forming Fungus Ramalina farinacea (Ascomycota).</title>
        <authorList>
            <person name="Llewellyn T."/>
            <person name="Mian S."/>
            <person name="Hill R."/>
            <person name="Leitch I.J."/>
            <person name="Gaya E."/>
        </authorList>
    </citation>
    <scope>NUCLEOTIDE SEQUENCE</scope>
    <source>
        <strain evidence="2">LIQ254RAFAR</strain>
    </source>
</reference>
<name>A0AA43QTT6_9LECA</name>
<feature type="compositionally biased region" description="Low complexity" evidence="1">
    <location>
        <begin position="320"/>
        <end position="349"/>
    </location>
</feature>
<feature type="compositionally biased region" description="Pro residues" evidence="1">
    <location>
        <begin position="360"/>
        <end position="369"/>
    </location>
</feature>
<organism evidence="2 3">
    <name type="scientific">Ramalina farinacea</name>
    <dbReference type="NCBI Taxonomy" id="258253"/>
    <lineage>
        <taxon>Eukaryota</taxon>
        <taxon>Fungi</taxon>
        <taxon>Dikarya</taxon>
        <taxon>Ascomycota</taxon>
        <taxon>Pezizomycotina</taxon>
        <taxon>Lecanoromycetes</taxon>
        <taxon>OSLEUM clade</taxon>
        <taxon>Lecanoromycetidae</taxon>
        <taxon>Lecanorales</taxon>
        <taxon>Lecanorineae</taxon>
        <taxon>Ramalinaceae</taxon>
        <taxon>Ramalina</taxon>
    </lineage>
</organism>
<feature type="compositionally biased region" description="Basic residues" evidence="1">
    <location>
        <begin position="391"/>
        <end position="405"/>
    </location>
</feature>
<gene>
    <name evidence="2" type="ORF">OHK93_001405</name>
</gene>
<feature type="compositionally biased region" description="Low complexity" evidence="1">
    <location>
        <begin position="429"/>
        <end position="452"/>
    </location>
</feature>
<sequence length="550" mass="58311">MNPQMMASMQRTAMMQQQQNMRRDPSVDMNGQRPRTPSSGDHAPSPKRPRMDVANGFNPQMMQNGRPPPGMPPQMMGEAANQTNAMLLSGGVNPGNLSESQYASFQQQNPAVQQKSIQVFAQNMSKSSREGMSQAAPYSIGSSQLNADAMNMAALGPNPEFFPNGARPMPGHMGANAGANGAGGNHALQDYQMQLMLLEQQNKKRLLMARQEQEGPPQPGMPPYPPGMSPSGSRGGPSPGPGERRGTPKIGQGGSPLPEGSLRGSPAAMNAFNPMPPEMYPQMNGGMRPPPNGTSNFAGQFTTQQMEQLRAVNPQQGRIPNGNWQQGVQGPQGQPPMNQQQASQPQPAQIGTPQPRNNDMPPPQGPPPGAVNGRAGADDAPPTPQQNPKPNPKKKNAEKKVRATRSPRLLDRILNGKQKPTKKNSTSVAATPASEAENNAAATPTPATPVTPAHRDSFASKAEGLQANPAPVANDNTAMQIAAAPADLNSAAQFNASGDGSDGNWNNDLTDGNMSTDNLLDSFNFEEFLDPGALSYDFNTEISEPMMDAA</sequence>
<dbReference type="EMBL" id="JAPUFD010000011">
    <property type="protein sequence ID" value="MDI1490205.1"/>
    <property type="molecule type" value="Genomic_DNA"/>
</dbReference>
<evidence type="ECO:0000256" key="1">
    <source>
        <dbReference type="SAM" id="MobiDB-lite"/>
    </source>
</evidence>
<comment type="caution">
    <text evidence="2">The sequence shown here is derived from an EMBL/GenBank/DDBJ whole genome shotgun (WGS) entry which is preliminary data.</text>
</comment>
<dbReference type="AlphaFoldDB" id="A0AA43QTT6"/>
<protein>
    <submittedName>
        <fullName evidence="2">Uncharacterized protein</fullName>
    </submittedName>
</protein>
<feature type="region of interest" description="Disordered" evidence="1">
    <location>
        <begin position="212"/>
        <end position="473"/>
    </location>
</feature>
<feature type="region of interest" description="Disordered" evidence="1">
    <location>
        <begin position="1"/>
        <end position="72"/>
    </location>
</feature>
<feature type="compositionally biased region" description="Polar residues" evidence="1">
    <location>
        <begin position="1"/>
        <end position="20"/>
    </location>
</feature>
<feature type="compositionally biased region" description="Pro residues" evidence="1">
    <location>
        <begin position="216"/>
        <end position="228"/>
    </location>
</feature>
<dbReference type="Proteomes" id="UP001161017">
    <property type="component" value="Unassembled WGS sequence"/>
</dbReference>
<keyword evidence="3" id="KW-1185">Reference proteome</keyword>
<proteinExistence type="predicted"/>
<accession>A0AA43QTT6</accession>
<evidence type="ECO:0000313" key="3">
    <source>
        <dbReference type="Proteomes" id="UP001161017"/>
    </source>
</evidence>